<dbReference type="EMBL" id="VSSQ01110998">
    <property type="protein sequence ID" value="MPN48556.1"/>
    <property type="molecule type" value="Genomic_DNA"/>
</dbReference>
<sequence>MNESEARSASKIKPLTSISSRSFVAYPAAWAEGFGSSLYADHQPPELLNLPRDVTSDTQNEGKPFELEGEEAIEPTSDEVLHEQINNLINSMKQEVNKDVE</sequence>
<proteinExistence type="predicted"/>
<dbReference type="AlphaFoldDB" id="A0A645ICA9"/>
<gene>
    <name evidence="1" type="ORF">SDC9_196166</name>
</gene>
<accession>A0A645ICA9</accession>
<comment type="caution">
    <text evidence="1">The sequence shown here is derived from an EMBL/GenBank/DDBJ whole genome shotgun (WGS) entry which is preliminary data.</text>
</comment>
<evidence type="ECO:0000313" key="1">
    <source>
        <dbReference type="EMBL" id="MPN48556.1"/>
    </source>
</evidence>
<name>A0A645ICA9_9ZZZZ</name>
<organism evidence="1">
    <name type="scientific">bioreactor metagenome</name>
    <dbReference type="NCBI Taxonomy" id="1076179"/>
    <lineage>
        <taxon>unclassified sequences</taxon>
        <taxon>metagenomes</taxon>
        <taxon>ecological metagenomes</taxon>
    </lineage>
</organism>
<protein>
    <submittedName>
        <fullName evidence="1">Uncharacterized protein</fullName>
    </submittedName>
</protein>
<reference evidence="1" key="1">
    <citation type="submission" date="2019-08" db="EMBL/GenBank/DDBJ databases">
        <authorList>
            <person name="Kucharzyk K."/>
            <person name="Murdoch R.W."/>
            <person name="Higgins S."/>
            <person name="Loffler F."/>
        </authorList>
    </citation>
    <scope>NUCLEOTIDE SEQUENCE</scope>
</reference>